<name>A0ABX0QAK1_9GAMM</name>
<proteinExistence type="inferred from homology"/>
<evidence type="ECO:0000313" key="3">
    <source>
        <dbReference type="EMBL" id="NID06542.1"/>
    </source>
</evidence>
<evidence type="ECO:0000256" key="1">
    <source>
        <dbReference type="ARBA" id="ARBA00006611"/>
    </source>
</evidence>
<accession>A0ABX0QAK1</accession>
<reference evidence="3 4" key="1">
    <citation type="journal article" date="2011" name="Curr. Microbiol.">
        <title>Luteibacter jiangsuensis sp. nov.: a methamidophos-degrading bacterium isolated from a methamidophos-manufacturing factory.</title>
        <authorList>
            <person name="Wang L."/>
            <person name="Wang G.L."/>
            <person name="Li S.P."/>
            <person name="Jiang J.D."/>
        </authorList>
    </citation>
    <scope>NUCLEOTIDE SEQUENCE [LARGE SCALE GENOMIC DNA]</scope>
    <source>
        <strain evidence="3 4">CGMCC 1.10133</strain>
    </source>
</reference>
<comment type="similarity">
    <text evidence="1">Belongs to the GSP E family.</text>
</comment>
<dbReference type="PANTHER" id="PTHR30486:SF12">
    <property type="entry name" value="TYPE IV PILUS ATPASE PILU"/>
    <property type="match status" value="1"/>
</dbReference>
<dbReference type="RefSeq" id="WP_167129029.1">
    <property type="nucleotide sequence ID" value="NZ_JAAQQR010000009.1"/>
</dbReference>
<dbReference type="SUPFAM" id="SSF52540">
    <property type="entry name" value="P-loop containing nucleoside triphosphate hydrolases"/>
    <property type="match status" value="1"/>
</dbReference>
<protein>
    <submittedName>
        <fullName evidence="3">PilT/PilU family type 4a pilus ATPase</fullName>
    </submittedName>
</protein>
<dbReference type="Gene3D" id="3.40.50.300">
    <property type="entry name" value="P-loop containing nucleotide triphosphate hydrolases"/>
    <property type="match status" value="1"/>
</dbReference>
<organism evidence="3 4">
    <name type="scientific">Luteibacter jiangsuensis</name>
    <dbReference type="NCBI Taxonomy" id="637577"/>
    <lineage>
        <taxon>Bacteria</taxon>
        <taxon>Pseudomonadati</taxon>
        <taxon>Pseudomonadota</taxon>
        <taxon>Gammaproteobacteria</taxon>
        <taxon>Lysobacterales</taxon>
        <taxon>Rhodanobacteraceae</taxon>
        <taxon>Luteibacter</taxon>
    </lineage>
</organism>
<dbReference type="Gene3D" id="3.30.450.90">
    <property type="match status" value="1"/>
</dbReference>
<dbReference type="InterPro" id="IPR006321">
    <property type="entry name" value="PilT/PilU"/>
</dbReference>
<dbReference type="Proteomes" id="UP001429601">
    <property type="component" value="Unassembled WGS sequence"/>
</dbReference>
<dbReference type="Pfam" id="PF00437">
    <property type="entry name" value="T2SSE"/>
    <property type="match status" value="1"/>
</dbReference>
<dbReference type="CDD" id="cd01131">
    <property type="entry name" value="PilT"/>
    <property type="match status" value="1"/>
</dbReference>
<keyword evidence="4" id="KW-1185">Reference proteome</keyword>
<evidence type="ECO:0000313" key="4">
    <source>
        <dbReference type="Proteomes" id="UP001429601"/>
    </source>
</evidence>
<dbReference type="InterPro" id="IPR050921">
    <property type="entry name" value="T4SS_GSP_E_ATPase"/>
</dbReference>
<feature type="domain" description="Bacterial type II secretion system protein E" evidence="2">
    <location>
        <begin position="14"/>
        <end position="282"/>
    </location>
</feature>
<gene>
    <name evidence="3" type="ORF">HBF26_16730</name>
</gene>
<dbReference type="InterPro" id="IPR001482">
    <property type="entry name" value="T2SS/T4SS_dom"/>
</dbReference>
<comment type="caution">
    <text evidence="3">The sequence shown here is derived from an EMBL/GenBank/DDBJ whole genome shotgun (WGS) entry which is preliminary data.</text>
</comment>
<dbReference type="InterPro" id="IPR027417">
    <property type="entry name" value="P-loop_NTPase"/>
</dbReference>
<evidence type="ECO:0000259" key="2">
    <source>
        <dbReference type="Pfam" id="PF00437"/>
    </source>
</evidence>
<dbReference type="PANTHER" id="PTHR30486">
    <property type="entry name" value="TWITCHING MOTILITY PROTEIN PILT"/>
    <property type="match status" value="1"/>
</dbReference>
<dbReference type="EMBL" id="JAAQQR010000009">
    <property type="protein sequence ID" value="NID06542.1"/>
    <property type="molecule type" value="Genomic_DNA"/>
</dbReference>
<dbReference type="NCBIfam" id="TIGR01420">
    <property type="entry name" value="pilT_fam"/>
    <property type="match status" value="1"/>
</dbReference>
<sequence>MSDFDFTSFLKLMVHKQASDLFITAGVAPSMKVQGRIVPITQSPLSAQQSRDMVLNVMTPAQREEFEKTHECQFAISASGIGRFRVSCFYQRNCVGMVLRRIESKIPTPEELSLPPIIKQLAMTKRGIIIFVGGTGTGKSTSLASMIGYRNQNSTGHIITIEDPIEYVHKHEGCIITQRELGIDTDSWENALKNTLRQAPDVIMIGEVRTRETMEHAINFSETGHLCLCTLHANNANQALDRILHFFPEDRRQQLFMDLSLNLKGIVAQQLIPTPDGKARRVAVEVLLGTPLAQDYIRQGEIHKLKELMRDSNQLGMRTFDQSLVELYHAGEISYEDALRHADSSNEVRLRIKLAQGGDAHTLSQGLEGVEIDKGNDRDSFGGMLHR</sequence>